<proteinExistence type="predicted"/>
<dbReference type="EC" id="3.1.4.-" evidence="2"/>
<keyword evidence="2" id="KW-0378">Hydrolase</keyword>
<evidence type="ECO:0000256" key="1">
    <source>
        <dbReference type="SAM" id="SignalP"/>
    </source>
</evidence>
<dbReference type="InterPro" id="IPR032075">
    <property type="entry name" value="PI-PLC-C1"/>
</dbReference>
<dbReference type="Gene3D" id="3.20.20.190">
    <property type="entry name" value="Phosphatidylinositol (PI) phosphodiesterase"/>
    <property type="match status" value="1"/>
</dbReference>
<reference evidence="2 3" key="1">
    <citation type="submission" date="2024-06" db="EMBL/GenBank/DDBJ databases">
        <title>The Natural Products Discovery Center: Release of the First 8490 Sequenced Strains for Exploring Actinobacteria Biosynthetic Diversity.</title>
        <authorList>
            <person name="Kalkreuter E."/>
            <person name="Kautsar S.A."/>
            <person name="Yang D."/>
            <person name="Bader C.D."/>
            <person name="Teijaro C.N."/>
            <person name="Fluegel L."/>
            <person name="Davis C.M."/>
            <person name="Simpson J.R."/>
            <person name="Lauterbach L."/>
            <person name="Steele A.D."/>
            <person name="Gui C."/>
            <person name="Meng S."/>
            <person name="Li G."/>
            <person name="Viehrig K."/>
            <person name="Ye F."/>
            <person name="Su P."/>
            <person name="Kiefer A.F."/>
            <person name="Nichols A."/>
            <person name="Cepeda A.J."/>
            <person name="Yan W."/>
            <person name="Fan B."/>
            <person name="Jiang Y."/>
            <person name="Adhikari A."/>
            <person name="Zheng C.-J."/>
            <person name="Schuster L."/>
            <person name="Cowan T.M."/>
            <person name="Smanski M.J."/>
            <person name="Chevrette M.G."/>
            <person name="De Carvalho L.P.S."/>
            <person name="Shen B."/>
        </authorList>
    </citation>
    <scope>NUCLEOTIDE SEQUENCE [LARGE SCALE GENOMIC DNA]</scope>
    <source>
        <strain evidence="2 3">NPDC001694</strain>
    </source>
</reference>
<dbReference type="Proteomes" id="UP001490365">
    <property type="component" value="Unassembled WGS sequence"/>
</dbReference>
<dbReference type="EMBL" id="JBEOZM010000027">
    <property type="protein sequence ID" value="MER6273072.1"/>
    <property type="molecule type" value="Genomic_DNA"/>
</dbReference>
<dbReference type="InterPro" id="IPR017946">
    <property type="entry name" value="PLC-like_Pdiesterase_TIM-brl"/>
</dbReference>
<gene>
    <name evidence="2" type="ORF">ABT211_38275</name>
</gene>
<accession>A0ABV1TU09</accession>
<evidence type="ECO:0000313" key="2">
    <source>
        <dbReference type="EMBL" id="MER6273072.1"/>
    </source>
</evidence>
<organism evidence="2 3">
    <name type="scientific">Streptomyces sp. 900105755</name>
    <dbReference type="NCBI Taxonomy" id="3154389"/>
    <lineage>
        <taxon>Bacteria</taxon>
        <taxon>Bacillati</taxon>
        <taxon>Actinomycetota</taxon>
        <taxon>Actinomycetes</taxon>
        <taxon>Kitasatosporales</taxon>
        <taxon>Streptomycetaceae</taxon>
        <taxon>Streptomyces</taxon>
    </lineage>
</organism>
<feature type="signal peptide" evidence="1">
    <location>
        <begin position="1"/>
        <end position="26"/>
    </location>
</feature>
<dbReference type="SUPFAM" id="SSF51695">
    <property type="entry name" value="PLC-like phosphodiesterases"/>
    <property type="match status" value="1"/>
</dbReference>
<dbReference type="RefSeq" id="WP_351961353.1">
    <property type="nucleotide sequence ID" value="NZ_JBEOZM010000027.1"/>
</dbReference>
<keyword evidence="3" id="KW-1185">Reference proteome</keyword>
<comment type="caution">
    <text evidence="2">The sequence shown here is derived from an EMBL/GenBank/DDBJ whole genome shotgun (WGS) entry which is preliminary data.</text>
</comment>
<evidence type="ECO:0000313" key="3">
    <source>
        <dbReference type="Proteomes" id="UP001490365"/>
    </source>
</evidence>
<sequence length="351" mass="37372">MGVLRRLAAVVGAGALFVMAGSAAHADTATATDLNAAKFSGTTSVGTHNAYDRGKYTYWAQALDSGASLLELDVYVDSISKRWRVSHSNPWGDDNNCEHANTPGQLYGQATSQDLGSCLDNMAAWEQLHPDHAPIVVKVEMKVGFNQTIGLGPTAFDTLVSQKLGSSVYKPADLLGSSYSTLDAAAKANAWPSRDALKGKFIFELIPGTVEQANPFDHYWTDKEYGDHLRDLYAAGNISQAQAFPAVLGAANGDPRTSRYDASIQPWFVFFDGDAATYVNNGYDTSFYATNHYILIMTDASNVSPAISSTAPTDAEVAARLALLAGDHASIITSDWSTKSAAVLGEVAARG</sequence>
<name>A0ABV1TU09_9ACTN</name>
<protein>
    <submittedName>
        <fullName evidence="2">Phosphatidylinositol-specific phospholipase C domain-containing protein</fullName>
        <ecNumber evidence="2">3.1.4.-</ecNumber>
    </submittedName>
</protein>
<keyword evidence="1" id="KW-0732">Signal</keyword>
<dbReference type="Pfam" id="PF16670">
    <property type="entry name" value="PI-PLC-C1"/>
    <property type="match status" value="1"/>
</dbReference>
<feature type="chain" id="PRO_5046986410" evidence="1">
    <location>
        <begin position="27"/>
        <end position="351"/>
    </location>
</feature>
<dbReference type="CDD" id="cd08589">
    <property type="entry name" value="PI-PLCc_SaPLC1_like"/>
    <property type="match status" value="1"/>
</dbReference>
<dbReference type="GO" id="GO:0016787">
    <property type="term" value="F:hydrolase activity"/>
    <property type="evidence" value="ECO:0007669"/>
    <property type="project" value="UniProtKB-KW"/>
</dbReference>